<accession>A0ABD6EVE4</accession>
<dbReference type="AlphaFoldDB" id="A0ABD6EVE4"/>
<comment type="caution">
    <text evidence="1">The sequence shown here is derived from an EMBL/GenBank/DDBJ whole genome shotgun (WGS) entry which is preliminary data.</text>
</comment>
<sequence length="110" mass="11894">MTSVVSIHLFGLWKQSAQPAETAGLSAVAYTLLLAGLPEGLGPMANNYQFACPWTDDQLDWLMVGVNKEPTERQVVPVAAPCAHQLCHRVNCFSVQKSTIASVTILRLVA</sequence>
<evidence type="ECO:0000313" key="1">
    <source>
        <dbReference type="EMBL" id="MFH4981229.1"/>
    </source>
</evidence>
<gene>
    <name evidence="1" type="ORF">AB6A40_007938</name>
</gene>
<evidence type="ECO:0000313" key="2">
    <source>
        <dbReference type="Proteomes" id="UP001608902"/>
    </source>
</evidence>
<name>A0ABD6EVE4_9BILA</name>
<proteinExistence type="predicted"/>
<keyword evidence="2" id="KW-1185">Reference proteome</keyword>
<organism evidence="1 2">
    <name type="scientific">Gnathostoma spinigerum</name>
    <dbReference type="NCBI Taxonomy" id="75299"/>
    <lineage>
        <taxon>Eukaryota</taxon>
        <taxon>Metazoa</taxon>
        <taxon>Ecdysozoa</taxon>
        <taxon>Nematoda</taxon>
        <taxon>Chromadorea</taxon>
        <taxon>Rhabditida</taxon>
        <taxon>Spirurina</taxon>
        <taxon>Gnathostomatomorpha</taxon>
        <taxon>Gnathostomatoidea</taxon>
        <taxon>Gnathostomatidae</taxon>
        <taxon>Gnathostoma</taxon>
    </lineage>
</organism>
<dbReference type="Proteomes" id="UP001608902">
    <property type="component" value="Unassembled WGS sequence"/>
</dbReference>
<protein>
    <submittedName>
        <fullName evidence="1">Uncharacterized protein</fullName>
    </submittedName>
</protein>
<reference evidence="1 2" key="1">
    <citation type="submission" date="2024-08" db="EMBL/GenBank/DDBJ databases">
        <title>Gnathostoma spinigerum genome.</title>
        <authorList>
            <person name="Gonzalez-Bertolin B."/>
            <person name="Monzon S."/>
            <person name="Zaballos A."/>
            <person name="Jimenez P."/>
            <person name="Dekumyoy P."/>
            <person name="Varona S."/>
            <person name="Cuesta I."/>
            <person name="Sumanam S."/>
            <person name="Adisakwattana P."/>
            <person name="Gasser R.B."/>
            <person name="Hernandez-Gonzalez A."/>
            <person name="Young N.D."/>
            <person name="Perteguer M.J."/>
        </authorList>
    </citation>
    <scope>NUCLEOTIDE SEQUENCE [LARGE SCALE GENOMIC DNA]</scope>
    <source>
        <strain evidence="1">AL3</strain>
        <tissue evidence="1">Liver</tissue>
    </source>
</reference>
<dbReference type="EMBL" id="JBGFUD010006823">
    <property type="protein sequence ID" value="MFH4981229.1"/>
    <property type="molecule type" value="Genomic_DNA"/>
</dbReference>